<keyword evidence="3" id="KW-1185">Reference proteome</keyword>
<proteinExistence type="predicted"/>
<evidence type="ECO:0000313" key="2">
    <source>
        <dbReference type="EMBL" id="OXR45400.1"/>
    </source>
</evidence>
<dbReference type="Proteomes" id="UP000215506">
    <property type="component" value="Unassembled WGS sequence"/>
</dbReference>
<protein>
    <submittedName>
        <fullName evidence="2">Uncharacterized protein</fullName>
    </submittedName>
</protein>
<evidence type="ECO:0000256" key="1">
    <source>
        <dbReference type="SAM" id="MobiDB-lite"/>
    </source>
</evidence>
<feature type="compositionally biased region" description="Pro residues" evidence="1">
    <location>
        <begin position="47"/>
        <end position="67"/>
    </location>
</feature>
<feature type="compositionally biased region" description="Polar residues" evidence="1">
    <location>
        <begin position="96"/>
        <end position="113"/>
    </location>
</feature>
<reference evidence="2 3" key="1">
    <citation type="submission" date="2017-07" db="EMBL/GenBank/DDBJ databases">
        <title>First draft Genome Sequence of Nocardia cerradoensis isolated from human infection.</title>
        <authorList>
            <person name="Carrasco G."/>
        </authorList>
    </citation>
    <scope>NUCLEOTIDE SEQUENCE [LARGE SCALE GENOMIC DNA]</scope>
    <source>
        <strain evidence="2 3">CNM20130759</strain>
    </source>
</reference>
<feature type="region of interest" description="Disordered" evidence="1">
    <location>
        <begin position="1"/>
        <end position="214"/>
    </location>
</feature>
<name>A0A231H996_9NOCA</name>
<evidence type="ECO:0000313" key="3">
    <source>
        <dbReference type="Proteomes" id="UP000215506"/>
    </source>
</evidence>
<sequence length="214" mass="22244">MDAAQRNPVTRHPPGTASRSTPPERHPPPLDAPSGSSPTNRPTDLRIPPPEPSPPGNPAAEPPPPGIPAAERTPPGDIPPEPPPRRVGTSPGVRSPTPSGGDHTTSGNTTPLPSTRRAVTGPPRPRRADTTGASGPATSRPLGRSRTPSGSGARRPQHAPTDKPRNTSRSPRTRRRQPRRAPLAHTSGEPSTAQWCAPRGGPSRCAATPQPAAR</sequence>
<organism evidence="2 3">
    <name type="scientific">Nocardia cerradoensis</name>
    <dbReference type="NCBI Taxonomy" id="85688"/>
    <lineage>
        <taxon>Bacteria</taxon>
        <taxon>Bacillati</taxon>
        <taxon>Actinomycetota</taxon>
        <taxon>Actinomycetes</taxon>
        <taxon>Mycobacteriales</taxon>
        <taxon>Nocardiaceae</taxon>
        <taxon>Nocardia</taxon>
    </lineage>
</organism>
<accession>A0A231H996</accession>
<dbReference type="AlphaFoldDB" id="A0A231H996"/>
<comment type="caution">
    <text evidence="2">The sequence shown here is derived from an EMBL/GenBank/DDBJ whole genome shotgun (WGS) entry which is preliminary data.</text>
</comment>
<dbReference type="EMBL" id="NGAF01000004">
    <property type="protein sequence ID" value="OXR45400.1"/>
    <property type="molecule type" value="Genomic_DNA"/>
</dbReference>
<gene>
    <name evidence="2" type="ORF">B7C42_02525</name>
</gene>